<dbReference type="EMBL" id="BART01022898">
    <property type="protein sequence ID" value="GAH02096.1"/>
    <property type="molecule type" value="Genomic_DNA"/>
</dbReference>
<dbReference type="PANTHER" id="PTHR35936">
    <property type="entry name" value="MEMBRANE-BOUND LYTIC MUREIN TRANSGLYCOSYLASE F"/>
    <property type="match status" value="1"/>
</dbReference>
<dbReference type="SUPFAM" id="SSF53850">
    <property type="entry name" value="Periplasmic binding protein-like II"/>
    <property type="match status" value="1"/>
</dbReference>
<accession>X1C1X5</accession>
<name>X1C1X5_9ZZZZ</name>
<dbReference type="InterPro" id="IPR001638">
    <property type="entry name" value="Solute-binding_3/MltF_N"/>
</dbReference>
<comment type="caution">
    <text evidence="3">The sequence shown here is derived from an EMBL/GenBank/DDBJ whole genome shotgun (WGS) entry which is preliminary data.</text>
</comment>
<protein>
    <recommendedName>
        <fullName evidence="2">Solute-binding protein family 3/N-terminal domain-containing protein</fullName>
    </recommendedName>
</protein>
<dbReference type="PANTHER" id="PTHR35936:SF19">
    <property type="entry name" value="AMINO-ACID-BINDING PROTEIN YXEM-RELATED"/>
    <property type="match status" value="1"/>
</dbReference>
<dbReference type="AlphaFoldDB" id="X1C1X5"/>
<sequence length="125" mass="13820">MGFEVKHQPTAWDSIIPSLLAKKIDMVYSGMTITPERQGKANFSIPYWEIGVAVCVLENSDLNIISALTGKYIVGTQRGTDTQIWAETNLVEPGILKKDNLKLYESYSLALKDLANGRIDVAMAD</sequence>
<proteinExistence type="predicted"/>
<feature type="domain" description="Solute-binding protein family 3/N-terminal" evidence="2">
    <location>
        <begin position="1"/>
        <end position="115"/>
    </location>
</feature>
<dbReference type="Pfam" id="PF00497">
    <property type="entry name" value="SBP_bac_3"/>
    <property type="match status" value="1"/>
</dbReference>
<gene>
    <name evidence="3" type="ORF">S01H4_41814</name>
</gene>
<organism evidence="3">
    <name type="scientific">marine sediment metagenome</name>
    <dbReference type="NCBI Taxonomy" id="412755"/>
    <lineage>
        <taxon>unclassified sequences</taxon>
        <taxon>metagenomes</taxon>
        <taxon>ecological metagenomes</taxon>
    </lineage>
</organism>
<evidence type="ECO:0000259" key="2">
    <source>
        <dbReference type="Pfam" id="PF00497"/>
    </source>
</evidence>
<dbReference type="Gene3D" id="3.40.190.10">
    <property type="entry name" value="Periplasmic binding protein-like II"/>
    <property type="match status" value="2"/>
</dbReference>
<reference evidence="3" key="1">
    <citation type="journal article" date="2014" name="Front. Microbiol.">
        <title>High frequency of phylogenetically diverse reductive dehalogenase-homologous genes in deep subseafloor sedimentary metagenomes.</title>
        <authorList>
            <person name="Kawai M."/>
            <person name="Futagami T."/>
            <person name="Toyoda A."/>
            <person name="Takaki Y."/>
            <person name="Nishi S."/>
            <person name="Hori S."/>
            <person name="Arai W."/>
            <person name="Tsubouchi T."/>
            <person name="Morono Y."/>
            <person name="Uchiyama I."/>
            <person name="Ito T."/>
            <person name="Fujiyama A."/>
            <person name="Inagaki F."/>
            <person name="Takami H."/>
        </authorList>
    </citation>
    <scope>NUCLEOTIDE SEQUENCE</scope>
    <source>
        <strain evidence="3">Expedition CK06-06</strain>
    </source>
</reference>
<keyword evidence="1" id="KW-0732">Signal</keyword>
<evidence type="ECO:0000256" key="1">
    <source>
        <dbReference type="ARBA" id="ARBA00022729"/>
    </source>
</evidence>
<evidence type="ECO:0000313" key="3">
    <source>
        <dbReference type="EMBL" id="GAH02096.1"/>
    </source>
</evidence>